<proteinExistence type="predicted"/>
<keyword evidence="1" id="KW-0175">Coiled coil</keyword>
<dbReference type="Proteomes" id="UP001375743">
    <property type="component" value="Unassembled WGS sequence"/>
</dbReference>
<evidence type="ECO:0000313" key="3">
    <source>
        <dbReference type="Proteomes" id="UP001375743"/>
    </source>
</evidence>
<name>A0ABU8XR32_9PROT</name>
<evidence type="ECO:0000313" key="2">
    <source>
        <dbReference type="EMBL" id="MEK0083374.1"/>
    </source>
</evidence>
<reference evidence="2 3" key="1">
    <citation type="submission" date="2024-01" db="EMBL/GenBank/DDBJ databases">
        <title>Multi-omics insights into the function and evolution of sodium benzoate biodegradation pathways in Benzoatithermus flavus gen. nov., sp. nov. from hot spring.</title>
        <authorList>
            <person name="Hu C.-J."/>
            <person name="Li W.-J."/>
        </authorList>
    </citation>
    <scope>NUCLEOTIDE SEQUENCE [LARGE SCALE GENOMIC DNA]</scope>
    <source>
        <strain evidence="2 3">SYSU G07066</strain>
    </source>
</reference>
<gene>
    <name evidence="2" type="ORF">U1T56_09420</name>
</gene>
<dbReference type="GO" id="GO:0051301">
    <property type="term" value="P:cell division"/>
    <property type="evidence" value="ECO:0007669"/>
    <property type="project" value="UniProtKB-KW"/>
</dbReference>
<dbReference type="InterPro" id="IPR007838">
    <property type="entry name" value="Cell_div_ZapA-like"/>
</dbReference>
<dbReference type="Pfam" id="PF05164">
    <property type="entry name" value="ZapA"/>
    <property type="match status" value="1"/>
</dbReference>
<dbReference type="EMBL" id="JBBLZC010000007">
    <property type="protein sequence ID" value="MEK0083374.1"/>
    <property type="molecule type" value="Genomic_DNA"/>
</dbReference>
<dbReference type="RefSeq" id="WP_418159215.1">
    <property type="nucleotide sequence ID" value="NZ_JBBLZC010000007.1"/>
</dbReference>
<keyword evidence="2" id="KW-0132">Cell division</keyword>
<dbReference type="InterPro" id="IPR036192">
    <property type="entry name" value="Cell_div_ZapA-like_sf"/>
</dbReference>
<feature type="coiled-coil region" evidence="1">
    <location>
        <begin position="56"/>
        <end position="83"/>
    </location>
</feature>
<evidence type="ECO:0000256" key="1">
    <source>
        <dbReference type="SAM" id="Coils"/>
    </source>
</evidence>
<comment type="caution">
    <text evidence="2">The sequence shown here is derived from an EMBL/GenBank/DDBJ whole genome shotgun (WGS) entry which is preliminary data.</text>
</comment>
<accession>A0ABU8XR32</accession>
<dbReference type="SUPFAM" id="SSF102829">
    <property type="entry name" value="Cell division protein ZapA-like"/>
    <property type="match status" value="1"/>
</dbReference>
<protein>
    <submittedName>
        <fullName evidence="2">Cell division protein ZapA</fullName>
    </submittedName>
</protein>
<organism evidence="2 3">
    <name type="scientific">Benzoatithermus flavus</name>
    <dbReference type="NCBI Taxonomy" id="3108223"/>
    <lineage>
        <taxon>Bacteria</taxon>
        <taxon>Pseudomonadati</taxon>
        <taxon>Pseudomonadota</taxon>
        <taxon>Alphaproteobacteria</taxon>
        <taxon>Geminicoccales</taxon>
        <taxon>Geminicoccaceae</taxon>
        <taxon>Benzoatithermus</taxon>
    </lineage>
</organism>
<keyword evidence="2" id="KW-0131">Cell cycle</keyword>
<sequence length="114" mass="12342">MDTVEVTIGGRRFRLQCGAGEAFRVHQLARLVDQCAAGLIQGQRGLGEEMMLLMTSLVLADQLDEARSELERLKGELARVEGAIRERAAWAVATAARRLDALAAHIERSAAEAG</sequence>
<keyword evidence="3" id="KW-1185">Reference proteome</keyword>